<reference evidence="4" key="1">
    <citation type="submission" date="2023-05" db="EMBL/GenBank/DDBJ databases">
        <title>Genome and transcriptome analyses reveal genes involved in the formation of fine ridges on petal epidermal cells in Hibiscus trionum.</title>
        <authorList>
            <person name="Koshimizu S."/>
            <person name="Masuda S."/>
            <person name="Ishii T."/>
            <person name="Shirasu K."/>
            <person name="Hoshino A."/>
            <person name="Arita M."/>
        </authorList>
    </citation>
    <scope>NUCLEOTIDE SEQUENCE</scope>
    <source>
        <strain evidence="4">Hamamatsu line</strain>
    </source>
</reference>
<evidence type="ECO:0000256" key="2">
    <source>
        <dbReference type="SAM" id="MobiDB-lite"/>
    </source>
</evidence>
<dbReference type="GO" id="GO:0008270">
    <property type="term" value="F:zinc ion binding"/>
    <property type="evidence" value="ECO:0007669"/>
    <property type="project" value="UniProtKB-KW"/>
</dbReference>
<keyword evidence="1" id="KW-0479">Metal-binding</keyword>
<comment type="caution">
    <text evidence="4">The sequence shown here is derived from an EMBL/GenBank/DDBJ whole genome shotgun (WGS) entry which is preliminary data.</text>
</comment>
<dbReference type="AlphaFoldDB" id="A0A9W7HHU1"/>
<evidence type="ECO:0000256" key="1">
    <source>
        <dbReference type="PROSITE-ProRule" id="PRU00042"/>
    </source>
</evidence>
<keyword evidence="1" id="KW-0863">Zinc-finger</keyword>
<sequence>MNFNSSREGVESAYSKTCFYCNREFDNYRALHNHFRIHQNNGSSRGSNFHGRSGNSIDIDRNPPIPLLNSEQNLDGANTPIPITRAPPTIDFLAMFRPSEANQADRNISTGGNSGVPQTQIFMFNGVAVLCNSSAGRAFVPAGSSASRASAIHVPSGSVVTTGLDTDSSPYLGSNEVCQFNTDEFRISQDGLPPTSRDALKRTQGFNLGPLFSSVEKIGQSGEKKPRIAYDFHVELENVQLKELPLLDNFVESTSAVTGDGAEEEGPANVNPALHL</sequence>
<dbReference type="EMBL" id="BSYR01000014">
    <property type="protein sequence ID" value="GMI77759.1"/>
    <property type="molecule type" value="Genomic_DNA"/>
</dbReference>
<dbReference type="OrthoDB" id="974504at2759"/>
<keyword evidence="5" id="KW-1185">Reference proteome</keyword>
<feature type="region of interest" description="Disordered" evidence="2">
    <location>
        <begin position="257"/>
        <end position="276"/>
    </location>
</feature>
<dbReference type="PROSITE" id="PS50157">
    <property type="entry name" value="ZINC_FINGER_C2H2_2"/>
    <property type="match status" value="1"/>
</dbReference>
<keyword evidence="1" id="KW-0862">Zinc</keyword>
<protein>
    <recommendedName>
        <fullName evidence="3">C2H2-type domain-containing protein</fullName>
    </recommendedName>
</protein>
<organism evidence="4 5">
    <name type="scientific">Hibiscus trionum</name>
    <name type="common">Flower of an hour</name>
    <dbReference type="NCBI Taxonomy" id="183268"/>
    <lineage>
        <taxon>Eukaryota</taxon>
        <taxon>Viridiplantae</taxon>
        <taxon>Streptophyta</taxon>
        <taxon>Embryophyta</taxon>
        <taxon>Tracheophyta</taxon>
        <taxon>Spermatophyta</taxon>
        <taxon>Magnoliopsida</taxon>
        <taxon>eudicotyledons</taxon>
        <taxon>Gunneridae</taxon>
        <taxon>Pentapetalae</taxon>
        <taxon>rosids</taxon>
        <taxon>malvids</taxon>
        <taxon>Malvales</taxon>
        <taxon>Malvaceae</taxon>
        <taxon>Malvoideae</taxon>
        <taxon>Hibiscus</taxon>
    </lineage>
</organism>
<proteinExistence type="predicted"/>
<evidence type="ECO:0000313" key="5">
    <source>
        <dbReference type="Proteomes" id="UP001165190"/>
    </source>
</evidence>
<feature type="domain" description="C2H2-type" evidence="3">
    <location>
        <begin position="16"/>
        <end position="43"/>
    </location>
</feature>
<evidence type="ECO:0000313" key="4">
    <source>
        <dbReference type="EMBL" id="GMI77759.1"/>
    </source>
</evidence>
<dbReference type="Proteomes" id="UP001165190">
    <property type="component" value="Unassembled WGS sequence"/>
</dbReference>
<gene>
    <name evidence="4" type="ORF">HRI_001445200</name>
</gene>
<evidence type="ECO:0000259" key="3">
    <source>
        <dbReference type="PROSITE" id="PS50157"/>
    </source>
</evidence>
<name>A0A9W7HHU1_HIBTR</name>
<dbReference type="InterPro" id="IPR013087">
    <property type="entry name" value="Znf_C2H2_type"/>
</dbReference>
<dbReference type="PROSITE" id="PS00028">
    <property type="entry name" value="ZINC_FINGER_C2H2_1"/>
    <property type="match status" value="1"/>
</dbReference>
<accession>A0A9W7HHU1</accession>